<dbReference type="InterPro" id="IPR018735">
    <property type="entry name" value="DUF2277"/>
</dbReference>
<protein>
    <recommendedName>
        <fullName evidence="4">DUF2277 domain-containing protein</fullName>
    </recommendedName>
</protein>
<organism evidence="2 3">
    <name type="scientific">Streptomyces alanosinicus</name>
    <dbReference type="NCBI Taxonomy" id="68171"/>
    <lineage>
        <taxon>Bacteria</taxon>
        <taxon>Bacillati</taxon>
        <taxon>Actinomycetota</taxon>
        <taxon>Actinomycetes</taxon>
        <taxon>Kitasatosporales</taxon>
        <taxon>Streptomycetaceae</taxon>
        <taxon>Streptomyces</taxon>
    </lineage>
</organism>
<comment type="caution">
    <text evidence="2">The sequence shown here is derived from an EMBL/GenBank/DDBJ whole genome shotgun (WGS) entry which is preliminary data.</text>
</comment>
<proteinExistence type="predicted"/>
<gene>
    <name evidence="2" type="ORF">GCM10010339_05010</name>
</gene>
<name>A0A918YBQ9_9ACTN</name>
<evidence type="ECO:0000256" key="1">
    <source>
        <dbReference type="SAM" id="MobiDB-lite"/>
    </source>
</evidence>
<evidence type="ECO:0008006" key="4">
    <source>
        <dbReference type="Google" id="ProtNLM"/>
    </source>
</evidence>
<feature type="region of interest" description="Disordered" evidence="1">
    <location>
        <begin position="1"/>
        <end position="21"/>
    </location>
</feature>
<evidence type="ECO:0000313" key="3">
    <source>
        <dbReference type="Proteomes" id="UP000655443"/>
    </source>
</evidence>
<evidence type="ECO:0000313" key="2">
    <source>
        <dbReference type="EMBL" id="GHD98317.1"/>
    </source>
</evidence>
<keyword evidence="3" id="KW-1185">Reference proteome</keyword>
<dbReference type="AlphaFoldDB" id="A0A918YBQ9"/>
<accession>A0A918YBQ9</accession>
<reference evidence="2" key="1">
    <citation type="journal article" date="2014" name="Int. J. Syst. Evol. Microbiol.">
        <title>Complete genome sequence of Corynebacterium casei LMG S-19264T (=DSM 44701T), isolated from a smear-ripened cheese.</title>
        <authorList>
            <consortium name="US DOE Joint Genome Institute (JGI-PGF)"/>
            <person name="Walter F."/>
            <person name="Albersmeier A."/>
            <person name="Kalinowski J."/>
            <person name="Ruckert C."/>
        </authorList>
    </citation>
    <scope>NUCLEOTIDE SEQUENCE</scope>
    <source>
        <strain evidence="2">JCM 4714</strain>
    </source>
</reference>
<feature type="compositionally biased region" description="Low complexity" evidence="1">
    <location>
        <begin position="1"/>
        <end position="18"/>
    </location>
</feature>
<dbReference type="Proteomes" id="UP000655443">
    <property type="component" value="Unassembled WGS sequence"/>
</dbReference>
<reference evidence="2" key="2">
    <citation type="submission" date="2020-09" db="EMBL/GenBank/DDBJ databases">
        <authorList>
            <person name="Sun Q."/>
            <person name="Ohkuma M."/>
        </authorList>
    </citation>
    <scope>NUCLEOTIDE SEQUENCE</scope>
    <source>
        <strain evidence="2">JCM 4714</strain>
    </source>
</reference>
<dbReference type="EMBL" id="BMVG01000001">
    <property type="protein sequence ID" value="GHD98317.1"/>
    <property type="molecule type" value="Genomic_DNA"/>
</dbReference>
<dbReference type="Pfam" id="PF10041">
    <property type="entry name" value="DUF2277"/>
    <property type="match status" value="1"/>
</dbReference>
<sequence length="145" mass="14858">MAGAGEQGGEEAAGAAGAEDGHGVLGRHEAVPFVGRPRGSVAAFSVIVAPGPGLRETGGMCRSIKTLRPPVLPDEATDEDIHAAALQYVRKVSGFRAPAAHNREVFDRAVAAVAEATAELLGGLEVRGRSTRSAVLHNVELASND</sequence>